<evidence type="ECO:0000256" key="3">
    <source>
        <dbReference type="ARBA" id="ARBA00022989"/>
    </source>
</evidence>
<dbReference type="RefSeq" id="XP_020054845.1">
    <property type="nucleotide sequence ID" value="XM_020197570.1"/>
</dbReference>
<feature type="transmembrane region" description="Helical" evidence="6">
    <location>
        <begin position="222"/>
        <end position="244"/>
    </location>
</feature>
<feature type="transmembrane region" description="Helical" evidence="6">
    <location>
        <begin position="60"/>
        <end position="83"/>
    </location>
</feature>
<dbReference type="Pfam" id="PF20684">
    <property type="entry name" value="Fung_rhodopsin"/>
    <property type="match status" value="1"/>
</dbReference>
<keyword evidence="2 6" id="KW-0812">Transmembrane</keyword>
<dbReference type="AlphaFoldDB" id="A0A1L9WQR3"/>
<dbReference type="PANTHER" id="PTHR33048:SF158">
    <property type="entry name" value="MEMBRANE PROTEIN PTH11-LIKE, PUTATIVE-RELATED"/>
    <property type="match status" value="1"/>
</dbReference>
<keyword evidence="4 6" id="KW-0472">Membrane</keyword>
<dbReference type="OrthoDB" id="444631at2759"/>
<dbReference type="GeneID" id="30971384"/>
<evidence type="ECO:0000256" key="2">
    <source>
        <dbReference type="ARBA" id="ARBA00022692"/>
    </source>
</evidence>
<dbReference type="OMA" id="IAGRHEW"/>
<feature type="transmembrane region" description="Helical" evidence="6">
    <location>
        <begin position="26"/>
        <end position="48"/>
    </location>
</feature>
<gene>
    <name evidence="8" type="ORF">ASPACDRAFT_1857760</name>
</gene>
<feature type="domain" description="Rhodopsin" evidence="7">
    <location>
        <begin position="44"/>
        <end position="288"/>
    </location>
</feature>
<evidence type="ECO:0000256" key="6">
    <source>
        <dbReference type="SAM" id="Phobius"/>
    </source>
</evidence>
<evidence type="ECO:0000256" key="1">
    <source>
        <dbReference type="ARBA" id="ARBA00004141"/>
    </source>
</evidence>
<dbReference type="VEuPathDB" id="FungiDB:ASPACDRAFT_1857760"/>
<dbReference type="PANTHER" id="PTHR33048">
    <property type="entry name" value="PTH11-LIKE INTEGRAL MEMBRANE PROTEIN (AFU_ORTHOLOGUE AFUA_5G11245)"/>
    <property type="match status" value="1"/>
</dbReference>
<dbReference type="STRING" id="690307.A0A1L9WQR3"/>
<accession>A0A1L9WQR3</accession>
<feature type="transmembrane region" description="Helical" evidence="6">
    <location>
        <begin position="103"/>
        <end position="121"/>
    </location>
</feature>
<feature type="transmembrane region" description="Helical" evidence="6">
    <location>
        <begin position="256"/>
        <end position="279"/>
    </location>
</feature>
<dbReference type="GO" id="GO:0016020">
    <property type="term" value="C:membrane"/>
    <property type="evidence" value="ECO:0007669"/>
    <property type="project" value="UniProtKB-SubCell"/>
</dbReference>
<comment type="similarity">
    <text evidence="5">Belongs to the SAT4 family.</text>
</comment>
<dbReference type="Proteomes" id="UP000184546">
    <property type="component" value="Unassembled WGS sequence"/>
</dbReference>
<feature type="transmembrane region" description="Helical" evidence="6">
    <location>
        <begin position="184"/>
        <end position="210"/>
    </location>
</feature>
<organism evidence="8 9">
    <name type="scientific">Aspergillus aculeatus (strain ATCC 16872 / CBS 172.66 / WB 5094)</name>
    <dbReference type="NCBI Taxonomy" id="690307"/>
    <lineage>
        <taxon>Eukaryota</taxon>
        <taxon>Fungi</taxon>
        <taxon>Dikarya</taxon>
        <taxon>Ascomycota</taxon>
        <taxon>Pezizomycotina</taxon>
        <taxon>Eurotiomycetes</taxon>
        <taxon>Eurotiomycetidae</taxon>
        <taxon>Eurotiales</taxon>
        <taxon>Aspergillaceae</taxon>
        <taxon>Aspergillus</taxon>
        <taxon>Aspergillus subgen. Circumdati</taxon>
    </lineage>
</organism>
<reference evidence="9" key="1">
    <citation type="journal article" date="2017" name="Genome Biol.">
        <title>Comparative genomics reveals high biological diversity and specific adaptations in the industrially and medically important fungal genus Aspergillus.</title>
        <authorList>
            <person name="de Vries R.P."/>
            <person name="Riley R."/>
            <person name="Wiebenga A."/>
            <person name="Aguilar-Osorio G."/>
            <person name="Amillis S."/>
            <person name="Uchima C.A."/>
            <person name="Anderluh G."/>
            <person name="Asadollahi M."/>
            <person name="Askin M."/>
            <person name="Barry K."/>
            <person name="Battaglia E."/>
            <person name="Bayram O."/>
            <person name="Benocci T."/>
            <person name="Braus-Stromeyer S.A."/>
            <person name="Caldana C."/>
            <person name="Canovas D."/>
            <person name="Cerqueira G.C."/>
            <person name="Chen F."/>
            <person name="Chen W."/>
            <person name="Choi C."/>
            <person name="Clum A."/>
            <person name="Dos Santos R.A."/>
            <person name="Damasio A.R."/>
            <person name="Diallinas G."/>
            <person name="Emri T."/>
            <person name="Fekete E."/>
            <person name="Flipphi M."/>
            <person name="Freyberg S."/>
            <person name="Gallo A."/>
            <person name="Gournas C."/>
            <person name="Habgood R."/>
            <person name="Hainaut M."/>
            <person name="Harispe M.L."/>
            <person name="Henrissat B."/>
            <person name="Hilden K.S."/>
            <person name="Hope R."/>
            <person name="Hossain A."/>
            <person name="Karabika E."/>
            <person name="Karaffa L."/>
            <person name="Karanyi Z."/>
            <person name="Krasevec N."/>
            <person name="Kuo A."/>
            <person name="Kusch H."/>
            <person name="LaButti K."/>
            <person name="Lagendijk E.L."/>
            <person name="Lapidus A."/>
            <person name="Levasseur A."/>
            <person name="Lindquist E."/>
            <person name="Lipzen A."/>
            <person name="Logrieco A.F."/>
            <person name="MacCabe A."/>
            <person name="Maekelae M.R."/>
            <person name="Malavazi I."/>
            <person name="Melin P."/>
            <person name="Meyer V."/>
            <person name="Mielnichuk N."/>
            <person name="Miskei M."/>
            <person name="Molnar A.P."/>
            <person name="Mule G."/>
            <person name="Ngan C.Y."/>
            <person name="Orejas M."/>
            <person name="Orosz E."/>
            <person name="Ouedraogo J.P."/>
            <person name="Overkamp K.M."/>
            <person name="Park H.-S."/>
            <person name="Perrone G."/>
            <person name="Piumi F."/>
            <person name="Punt P.J."/>
            <person name="Ram A.F."/>
            <person name="Ramon A."/>
            <person name="Rauscher S."/>
            <person name="Record E."/>
            <person name="Riano-Pachon D.M."/>
            <person name="Robert V."/>
            <person name="Roehrig J."/>
            <person name="Ruller R."/>
            <person name="Salamov A."/>
            <person name="Salih N.S."/>
            <person name="Samson R.A."/>
            <person name="Sandor E."/>
            <person name="Sanguinetti M."/>
            <person name="Schuetze T."/>
            <person name="Sepcic K."/>
            <person name="Shelest E."/>
            <person name="Sherlock G."/>
            <person name="Sophianopoulou V."/>
            <person name="Squina F.M."/>
            <person name="Sun H."/>
            <person name="Susca A."/>
            <person name="Todd R.B."/>
            <person name="Tsang A."/>
            <person name="Unkles S.E."/>
            <person name="van de Wiele N."/>
            <person name="van Rossen-Uffink D."/>
            <person name="Oliveira J.V."/>
            <person name="Vesth T.C."/>
            <person name="Visser J."/>
            <person name="Yu J.-H."/>
            <person name="Zhou M."/>
            <person name="Andersen M.R."/>
            <person name="Archer D.B."/>
            <person name="Baker S.E."/>
            <person name="Benoit I."/>
            <person name="Brakhage A.A."/>
            <person name="Braus G.H."/>
            <person name="Fischer R."/>
            <person name="Frisvad J.C."/>
            <person name="Goldman G.H."/>
            <person name="Houbraken J."/>
            <person name="Oakley B."/>
            <person name="Pocsi I."/>
            <person name="Scazzocchio C."/>
            <person name="Seiboth B."/>
            <person name="vanKuyk P.A."/>
            <person name="Wortman J."/>
            <person name="Dyer P.S."/>
            <person name="Grigoriev I.V."/>
        </authorList>
    </citation>
    <scope>NUCLEOTIDE SEQUENCE [LARGE SCALE GENOMIC DNA]</scope>
    <source>
        <strain evidence="9">ATCC 16872 / CBS 172.66 / WB 5094</strain>
    </source>
</reference>
<evidence type="ECO:0000259" key="7">
    <source>
        <dbReference type="Pfam" id="PF20684"/>
    </source>
</evidence>
<keyword evidence="9" id="KW-1185">Reference proteome</keyword>
<comment type="subcellular location">
    <subcellularLocation>
        <location evidence="1">Membrane</location>
        <topology evidence="1">Multi-pass membrane protein</topology>
    </subcellularLocation>
</comment>
<protein>
    <recommendedName>
        <fullName evidence="7">Rhodopsin domain-containing protein</fullName>
    </recommendedName>
</protein>
<name>A0A1L9WQR3_ASPA1</name>
<sequence>MDAVPAATPPPGVTANLVDPPSDGNILIIVGTILMSVMFVIAGLRFYTRICIRRKMSADDWTTLIAIIGTLVYYILCILAVPVAKYGTHVWNLSAAHLMSSQFIIISFFINWVTSIVWPFAKTTFLLMYLDLFKPFRWQRYAIYFGLLVNWGFYIAIAVATLYYTSPAPGQSWQESFLSPRYTGMVPLMIPIAVGNLVLDVYILILPMLSIWRLQMGRKKKFGVAAIFATGFVACIASSLSIYFKVILRHHEEDFTYYTLPVLIMCLAEMCVGITASCMPSMSLLIRRRGGFLGTMVSSLLNFVRKHDSRNATERSSGSGSGSGSFGKLWFPAIRAPRHSYTTMDEDLELCQTRVMKTSIRSENWQPRPDASGIRMSYGLTQDVVVPPAGRGT</sequence>
<keyword evidence="3 6" id="KW-1133">Transmembrane helix</keyword>
<dbReference type="InterPro" id="IPR052337">
    <property type="entry name" value="SAT4-like"/>
</dbReference>
<evidence type="ECO:0000313" key="9">
    <source>
        <dbReference type="Proteomes" id="UP000184546"/>
    </source>
</evidence>
<dbReference type="EMBL" id="KV878980">
    <property type="protein sequence ID" value="OJJ98505.1"/>
    <property type="molecule type" value="Genomic_DNA"/>
</dbReference>
<evidence type="ECO:0000256" key="5">
    <source>
        <dbReference type="ARBA" id="ARBA00038359"/>
    </source>
</evidence>
<evidence type="ECO:0000256" key="4">
    <source>
        <dbReference type="ARBA" id="ARBA00023136"/>
    </source>
</evidence>
<proteinExistence type="inferred from homology"/>
<feature type="transmembrane region" description="Helical" evidence="6">
    <location>
        <begin position="141"/>
        <end position="164"/>
    </location>
</feature>
<evidence type="ECO:0000313" key="8">
    <source>
        <dbReference type="EMBL" id="OJJ98505.1"/>
    </source>
</evidence>
<dbReference type="InterPro" id="IPR049326">
    <property type="entry name" value="Rhodopsin_dom_fungi"/>
</dbReference>